<dbReference type="SUPFAM" id="SSF116726">
    <property type="entry name" value="TrkA C-terminal domain-like"/>
    <property type="match status" value="1"/>
</dbReference>
<sequence>MLFLVLLCGIVGMKLLLGLSWVDAMFYTITTLATVGFEAPPNLTPEGKLFMVALILTGFGVMGFAVGQLTHYFLVDRVLVALGRRRDRVLDKLSGHWVLCGLGRVGTQVGIHFTEDRVPFVAVEVDETACQAALDRGWNVVHGSATDEETLRMTRVEKAQGLVATLDNDADNVYVVLCARAQKKDLRIVARANDPHAATVLYRAGADKVINPVLTGATAIAAVATKPKMTEFLHALADTTRKLDLEFDSLRLAADSPLAGKTLAEADLRRTLDVLVLAIARDDQSRYNPPGDYRLQGGDELFILCKQDHMGELRRLISGPA</sequence>
<evidence type="ECO:0000313" key="5">
    <source>
        <dbReference type="EMBL" id="EFQ22626.1"/>
    </source>
</evidence>
<dbReference type="GO" id="GO:0006813">
    <property type="term" value="P:potassium ion transport"/>
    <property type="evidence" value="ECO:0007669"/>
    <property type="project" value="InterPro"/>
</dbReference>
<dbReference type="Proteomes" id="UP000005096">
    <property type="component" value="Chromosome"/>
</dbReference>
<dbReference type="PROSITE" id="PS51202">
    <property type="entry name" value="RCK_C"/>
    <property type="match status" value="1"/>
</dbReference>
<evidence type="ECO:0000256" key="1">
    <source>
        <dbReference type="ARBA" id="ARBA00004651"/>
    </source>
</evidence>
<dbReference type="SUPFAM" id="SSF81324">
    <property type="entry name" value="Voltage-gated potassium channels"/>
    <property type="match status" value="1"/>
</dbReference>
<dbReference type="PROSITE" id="PS51201">
    <property type="entry name" value="RCK_N"/>
    <property type="match status" value="1"/>
</dbReference>
<dbReference type="InterPro" id="IPR036721">
    <property type="entry name" value="RCK_C_sf"/>
</dbReference>
<dbReference type="InterPro" id="IPR036291">
    <property type="entry name" value="NAD(P)-bd_dom_sf"/>
</dbReference>
<evidence type="ECO:0000259" key="3">
    <source>
        <dbReference type="PROSITE" id="PS51201"/>
    </source>
</evidence>
<dbReference type="Pfam" id="PF02254">
    <property type="entry name" value="TrkA_N"/>
    <property type="match status" value="1"/>
</dbReference>
<proteinExistence type="predicted"/>
<gene>
    <name evidence="5" type="ORF">Apau_0189</name>
</gene>
<dbReference type="InterPro" id="IPR050721">
    <property type="entry name" value="Trk_Ktr_HKT_K-transport"/>
</dbReference>
<feature type="domain" description="RCK N-terminal" evidence="3">
    <location>
        <begin position="94"/>
        <end position="210"/>
    </location>
</feature>
<feature type="transmembrane region" description="Helical" evidence="2">
    <location>
        <begin position="49"/>
        <end position="75"/>
    </location>
</feature>
<name>E3CXN3_9BACT</name>
<accession>E3CXN3</accession>
<dbReference type="AlphaFoldDB" id="E3CXN3"/>
<dbReference type="PANTHER" id="PTHR43833:SF9">
    <property type="entry name" value="POTASSIUM CHANNEL PROTEIN YUGO-RELATED"/>
    <property type="match status" value="1"/>
</dbReference>
<dbReference type="Gene3D" id="3.30.70.1450">
    <property type="entry name" value="Regulator of K+ conductance, C-terminal domain"/>
    <property type="match status" value="1"/>
</dbReference>
<dbReference type="eggNOG" id="COG1226">
    <property type="taxonomic scope" value="Bacteria"/>
</dbReference>
<dbReference type="Pfam" id="PF07885">
    <property type="entry name" value="Ion_trans_2"/>
    <property type="match status" value="1"/>
</dbReference>
<dbReference type="InterPro" id="IPR003148">
    <property type="entry name" value="RCK_N"/>
</dbReference>
<evidence type="ECO:0000256" key="2">
    <source>
        <dbReference type="SAM" id="Phobius"/>
    </source>
</evidence>
<dbReference type="SUPFAM" id="SSF51735">
    <property type="entry name" value="NAD(P)-binding Rossmann-fold domains"/>
    <property type="match status" value="1"/>
</dbReference>
<dbReference type="PaxDb" id="584708-Apau_0189"/>
<dbReference type="HOGENOM" id="CLU_050982_0_1_0"/>
<dbReference type="GO" id="GO:0005886">
    <property type="term" value="C:plasma membrane"/>
    <property type="evidence" value="ECO:0007669"/>
    <property type="project" value="UniProtKB-SubCell"/>
</dbReference>
<dbReference type="GO" id="GO:0008324">
    <property type="term" value="F:monoatomic cation transmembrane transporter activity"/>
    <property type="evidence" value="ECO:0007669"/>
    <property type="project" value="InterPro"/>
</dbReference>
<evidence type="ECO:0000259" key="4">
    <source>
        <dbReference type="PROSITE" id="PS51202"/>
    </source>
</evidence>
<dbReference type="RefSeq" id="WP_006299770.1">
    <property type="nucleotide sequence ID" value="NZ_CM001022.1"/>
</dbReference>
<feature type="domain" description="RCK C-terminal" evidence="4">
    <location>
        <begin position="234"/>
        <end position="319"/>
    </location>
</feature>
<dbReference type="PANTHER" id="PTHR43833">
    <property type="entry name" value="POTASSIUM CHANNEL PROTEIN 2-RELATED-RELATED"/>
    <property type="match status" value="1"/>
</dbReference>
<dbReference type="Gene3D" id="1.10.287.70">
    <property type="match status" value="1"/>
</dbReference>
<organism evidence="5 6">
    <name type="scientific">Aminomonas paucivorans DSM 12260</name>
    <dbReference type="NCBI Taxonomy" id="584708"/>
    <lineage>
        <taxon>Bacteria</taxon>
        <taxon>Thermotogati</taxon>
        <taxon>Synergistota</taxon>
        <taxon>Synergistia</taxon>
        <taxon>Synergistales</taxon>
        <taxon>Synergistaceae</taxon>
        <taxon>Aminomonas</taxon>
    </lineage>
</organism>
<dbReference type="STRING" id="584708.Apau_0189"/>
<dbReference type="Gene3D" id="3.40.50.720">
    <property type="entry name" value="NAD(P)-binding Rossmann-like Domain"/>
    <property type="match status" value="1"/>
</dbReference>
<keyword evidence="2" id="KW-1133">Transmembrane helix</keyword>
<comment type="subcellular location">
    <subcellularLocation>
        <location evidence="1">Cell membrane</location>
        <topology evidence="1">Multi-pass membrane protein</topology>
    </subcellularLocation>
</comment>
<protein>
    <submittedName>
        <fullName evidence="5">TrkA-N domain protein</fullName>
    </submittedName>
</protein>
<evidence type="ECO:0000313" key="6">
    <source>
        <dbReference type="Proteomes" id="UP000005096"/>
    </source>
</evidence>
<dbReference type="InterPro" id="IPR013099">
    <property type="entry name" value="K_chnl_dom"/>
</dbReference>
<dbReference type="EMBL" id="CM001022">
    <property type="protein sequence ID" value="EFQ22626.1"/>
    <property type="molecule type" value="Genomic_DNA"/>
</dbReference>
<dbReference type="InterPro" id="IPR006037">
    <property type="entry name" value="RCK_C"/>
</dbReference>
<keyword evidence="2" id="KW-0472">Membrane</keyword>
<keyword evidence="6" id="KW-1185">Reference proteome</keyword>
<keyword evidence="2" id="KW-0812">Transmembrane</keyword>
<reference evidence="5 6" key="1">
    <citation type="journal article" date="2010" name="Stand. Genomic Sci.">
        <title>Non-contiguous finished genome sequence of Aminomonas paucivorans type strain (GLU-3).</title>
        <authorList>
            <person name="Pitluck S."/>
            <person name="Yasawong M."/>
            <person name="Held B."/>
            <person name="Lapidus A."/>
            <person name="Nolan M."/>
            <person name="Copeland A."/>
            <person name="Lucas S."/>
            <person name="Del Rio T.G."/>
            <person name="Tice H."/>
            <person name="Cheng J.F."/>
            <person name="Chertkov O."/>
            <person name="Goodwin L."/>
            <person name="Tapia R."/>
            <person name="Han C."/>
            <person name="Liolios K."/>
            <person name="Ivanova N."/>
            <person name="Mavromatis K."/>
            <person name="Ovchinnikova G."/>
            <person name="Pati A."/>
            <person name="Chen A."/>
            <person name="Palaniappan K."/>
            <person name="Land M."/>
            <person name="Hauser L."/>
            <person name="Chang Y.J."/>
            <person name="Jeffries C.D."/>
            <person name="Pukall R."/>
            <person name="Spring S."/>
            <person name="Rohde M."/>
            <person name="Sikorski J."/>
            <person name="Goker M."/>
            <person name="Woyke T."/>
            <person name="Bristow J."/>
            <person name="Eisen J.A."/>
            <person name="Markowitz V."/>
            <person name="Hugenholtz P."/>
            <person name="Kyrpides N.C."/>
            <person name="Klenk H.P."/>
        </authorList>
    </citation>
    <scope>NUCLEOTIDE SEQUENCE [LARGE SCALE GENOMIC DNA]</scope>
    <source>
        <strain evidence="5 6">DSM 12260</strain>
    </source>
</reference>
<dbReference type="Pfam" id="PF02080">
    <property type="entry name" value="TrkA_C"/>
    <property type="match status" value="1"/>
</dbReference>